<reference evidence="2 3" key="1">
    <citation type="submission" date="2018-02" db="EMBL/GenBank/DDBJ databases">
        <title>Genome sequence of the basidiomycete white-rot fungus Phlebia centrifuga.</title>
        <authorList>
            <person name="Granchi Z."/>
            <person name="Peng M."/>
            <person name="de Vries R.P."/>
            <person name="Hilden K."/>
            <person name="Makela M.R."/>
            <person name="Grigoriev I."/>
            <person name="Riley R."/>
        </authorList>
    </citation>
    <scope>NUCLEOTIDE SEQUENCE [LARGE SCALE GENOMIC DNA]</scope>
    <source>
        <strain evidence="2 3">FBCC195</strain>
    </source>
</reference>
<proteinExistence type="predicted"/>
<evidence type="ECO:0000256" key="1">
    <source>
        <dbReference type="SAM" id="MobiDB-lite"/>
    </source>
</evidence>
<feature type="compositionally biased region" description="Acidic residues" evidence="1">
    <location>
        <begin position="53"/>
        <end position="67"/>
    </location>
</feature>
<name>A0A2R6NLK3_9APHY</name>
<dbReference type="Proteomes" id="UP000186601">
    <property type="component" value="Unassembled WGS sequence"/>
</dbReference>
<keyword evidence="3" id="KW-1185">Reference proteome</keyword>
<sequence length="73" mass="8451">MSFGFDWNNQLFRFTDKQVLAPDFKDELGRLVKILRPFVHCINDLMTVQNADSSDEDDADDQDEEILDIPSES</sequence>
<accession>A0A2R6NLK3</accession>
<comment type="caution">
    <text evidence="2">The sequence shown here is derived from an EMBL/GenBank/DDBJ whole genome shotgun (WGS) entry which is preliminary data.</text>
</comment>
<protein>
    <submittedName>
        <fullName evidence="2">Uncharacterized protein</fullName>
    </submittedName>
</protein>
<dbReference type="OrthoDB" id="2537769at2759"/>
<evidence type="ECO:0000313" key="3">
    <source>
        <dbReference type="Proteomes" id="UP000186601"/>
    </source>
</evidence>
<organism evidence="2 3">
    <name type="scientific">Hermanssonia centrifuga</name>
    <dbReference type="NCBI Taxonomy" id="98765"/>
    <lineage>
        <taxon>Eukaryota</taxon>
        <taxon>Fungi</taxon>
        <taxon>Dikarya</taxon>
        <taxon>Basidiomycota</taxon>
        <taxon>Agaricomycotina</taxon>
        <taxon>Agaricomycetes</taxon>
        <taxon>Polyporales</taxon>
        <taxon>Meruliaceae</taxon>
        <taxon>Hermanssonia</taxon>
    </lineage>
</organism>
<feature type="region of interest" description="Disordered" evidence="1">
    <location>
        <begin position="50"/>
        <end position="73"/>
    </location>
</feature>
<dbReference type="STRING" id="98765.A0A2R6NLK3"/>
<gene>
    <name evidence="2" type="ORF">PHLCEN_2v10896</name>
</gene>
<evidence type="ECO:0000313" key="2">
    <source>
        <dbReference type="EMBL" id="PSR73236.1"/>
    </source>
</evidence>
<dbReference type="EMBL" id="MLYV02001095">
    <property type="protein sequence ID" value="PSR73236.1"/>
    <property type="molecule type" value="Genomic_DNA"/>
</dbReference>
<dbReference type="AlphaFoldDB" id="A0A2R6NLK3"/>